<dbReference type="VEuPathDB" id="FungiDB:PV06_05006"/>
<protein>
    <submittedName>
        <fullName evidence="1">Uncharacterized protein</fullName>
    </submittedName>
</protein>
<dbReference type="RefSeq" id="XP_016264176.1">
    <property type="nucleotide sequence ID" value="XM_016405970.1"/>
</dbReference>
<dbReference type="Proteomes" id="UP000053342">
    <property type="component" value="Unassembled WGS sequence"/>
</dbReference>
<evidence type="ECO:0000313" key="2">
    <source>
        <dbReference type="Proteomes" id="UP000053342"/>
    </source>
</evidence>
<keyword evidence="2" id="KW-1185">Reference proteome</keyword>
<dbReference type="GeneID" id="27357080"/>
<name>A0A0D2DND5_9EURO</name>
<gene>
    <name evidence="1" type="ORF">PV06_05006</name>
</gene>
<dbReference type="OrthoDB" id="4154081at2759"/>
<dbReference type="HOGENOM" id="CLU_670908_0_0_1"/>
<evidence type="ECO:0000313" key="1">
    <source>
        <dbReference type="EMBL" id="KIW43960.1"/>
    </source>
</evidence>
<dbReference type="AlphaFoldDB" id="A0A0D2DND5"/>
<organism evidence="1 2">
    <name type="scientific">Exophiala oligosperma</name>
    <dbReference type="NCBI Taxonomy" id="215243"/>
    <lineage>
        <taxon>Eukaryota</taxon>
        <taxon>Fungi</taxon>
        <taxon>Dikarya</taxon>
        <taxon>Ascomycota</taxon>
        <taxon>Pezizomycotina</taxon>
        <taxon>Eurotiomycetes</taxon>
        <taxon>Chaetothyriomycetidae</taxon>
        <taxon>Chaetothyriales</taxon>
        <taxon>Herpotrichiellaceae</taxon>
        <taxon>Exophiala</taxon>
    </lineage>
</organism>
<dbReference type="EMBL" id="KN847335">
    <property type="protein sequence ID" value="KIW43960.1"/>
    <property type="molecule type" value="Genomic_DNA"/>
</dbReference>
<accession>A0A0D2DND5</accession>
<reference evidence="1 2" key="1">
    <citation type="submission" date="2015-01" db="EMBL/GenBank/DDBJ databases">
        <title>The Genome Sequence of Exophiala oligosperma CBS72588.</title>
        <authorList>
            <consortium name="The Broad Institute Genomics Platform"/>
            <person name="Cuomo C."/>
            <person name="de Hoog S."/>
            <person name="Gorbushina A."/>
            <person name="Stielow B."/>
            <person name="Teixiera M."/>
            <person name="Abouelleil A."/>
            <person name="Chapman S.B."/>
            <person name="Priest M."/>
            <person name="Young S.K."/>
            <person name="Wortman J."/>
            <person name="Nusbaum C."/>
            <person name="Birren B."/>
        </authorList>
    </citation>
    <scope>NUCLEOTIDE SEQUENCE [LARGE SCALE GENOMIC DNA]</scope>
    <source>
        <strain evidence="1 2">CBS 72588</strain>
    </source>
</reference>
<dbReference type="STRING" id="215243.A0A0D2DND5"/>
<proteinExistence type="predicted"/>
<sequence>MLYAKAWKGQMMPELPITFSCVIENSFAVVNIHWIDHGQAYCMAPLCKFDLSKDEHFNQFLVWVDCIGEWALTHLLPLVKTALDRIRTKEDTPPPTPKATRLVVDTADCPNDALIRSLKTTFENIPWRFEDDEFTPVSSSTASWGSPMVNDATFTSYPTVPRQSRRTPTSAVQRKQYLSQLGQHPTPPPAYAHNPELVWQRRFAHAMDEIKDLQHQVQMMRNDMNGSNMSLQTELSGIKSTMHSVLRKETLTLRNRSISLGVQETWSTQNIPRSPLVNEVRPSISPEKVSFYEQKRNNFLPLSPKMLSPGLPSPGLPSPGLGSPGMPSPTFSMYSENNVVMIPPAPPKSGSFVKFVGAMVTGHMIGAFIPNMLLRVFVLGCITDVCMLAFASPHLPSSAEYLLSFWRSSR</sequence>